<feature type="region of interest" description="Disordered" evidence="1">
    <location>
        <begin position="1"/>
        <end position="52"/>
    </location>
</feature>
<evidence type="ECO:0000313" key="2">
    <source>
        <dbReference type="EMBL" id="PQQ16537.1"/>
    </source>
</evidence>
<feature type="compositionally biased region" description="Basic and acidic residues" evidence="1">
    <location>
        <begin position="1"/>
        <end position="12"/>
    </location>
</feature>
<evidence type="ECO:0000313" key="3">
    <source>
        <dbReference type="Proteomes" id="UP000250321"/>
    </source>
</evidence>
<evidence type="ECO:0000256" key="1">
    <source>
        <dbReference type="SAM" id="MobiDB-lite"/>
    </source>
</evidence>
<protein>
    <submittedName>
        <fullName evidence="2">Uncharacterized protein</fullName>
    </submittedName>
</protein>
<organism evidence="2 3">
    <name type="scientific">Prunus yedoensis var. nudiflora</name>
    <dbReference type="NCBI Taxonomy" id="2094558"/>
    <lineage>
        <taxon>Eukaryota</taxon>
        <taxon>Viridiplantae</taxon>
        <taxon>Streptophyta</taxon>
        <taxon>Embryophyta</taxon>
        <taxon>Tracheophyta</taxon>
        <taxon>Spermatophyta</taxon>
        <taxon>Magnoliopsida</taxon>
        <taxon>eudicotyledons</taxon>
        <taxon>Gunneridae</taxon>
        <taxon>Pentapetalae</taxon>
        <taxon>rosids</taxon>
        <taxon>fabids</taxon>
        <taxon>Rosales</taxon>
        <taxon>Rosaceae</taxon>
        <taxon>Amygdaloideae</taxon>
        <taxon>Amygdaleae</taxon>
        <taxon>Prunus</taxon>
    </lineage>
</organism>
<accession>A0A314ZEH5</accession>
<reference evidence="2 3" key="1">
    <citation type="submission" date="2018-02" db="EMBL/GenBank/DDBJ databases">
        <title>Draft genome of wild Prunus yedoensis var. nudiflora.</title>
        <authorList>
            <person name="Baek S."/>
            <person name="Kim J.-H."/>
            <person name="Choi K."/>
            <person name="Kim G.-B."/>
            <person name="Cho A."/>
            <person name="Jang H."/>
            <person name="Shin C.-H."/>
            <person name="Yu H.-J."/>
            <person name="Mun J.-H."/>
        </authorList>
    </citation>
    <scope>NUCLEOTIDE SEQUENCE [LARGE SCALE GENOMIC DNA]</scope>
    <source>
        <strain evidence="3">cv. Jeju island</strain>
        <tissue evidence="2">Leaf</tissue>
    </source>
</reference>
<gene>
    <name evidence="2" type="ORF">Pyn_35278</name>
</gene>
<dbReference type="AlphaFoldDB" id="A0A314ZEH5"/>
<name>A0A314ZEH5_PRUYE</name>
<dbReference type="OrthoDB" id="10584594at2759"/>
<dbReference type="EMBL" id="PJQY01000188">
    <property type="protein sequence ID" value="PQQ16537.1"/>
    <property type="molecule type" value="Genomic_DNA"/>
</dbReference>
<proteinExistence type="predicted"/>
<dbReference type="Proteomes" id="UP000250321">
    <property type="component" value="Unassembled WGS sequence"/>
</dbReference>
<keyword evidence="3" id="KW-1185">Reference proteome</keyword>
<sequence length="111" mass="12117">MGQPAEVEKENPVEGNEGLRGPWMNVPPRRKPKAKATEGKGMPSRGKGQGSRFEALREMDDIAELVGGGDDRNASQIQPTLTDTAKMNANTETECHKLGLKAWGYPEQLNL</sequence>
<comment type="caution">
    <text evidence="2">The sequence shown here is derived from an EMBL/GenBank/DDBJ whole genome shotgun (WGS) entry which is preliminary data.</text>
</comment>